<evidence type="ECO:0000313" key="2">
    <source>
        <dbReference type="Proteomes" id="UP001497392"/>
    </source>
</evidence>
<organism evidence="1 2">
    <name type="scientific">Coccomyxa viridis</name>
    <dbReference type="NCBI Taxonomy" id="1274662"/>
    <lineage>
        <taxon>Eukaryota</taxon>
        <taxon>Viridiplantae</taxon>
        <taxon>Chlorophyta</taxon>
        <taxon>core chlorophytes</taxon>
        <taxon>Trebouxiophyceae</taxon>
        <taxon>Trebouxiophyceae incertae sedis</taxon>
        <taxon>Coccomyxaceae</taxon>
        <taxon>Coccomyxa</taxon>
    </lineage>
</organism>
<evidence type="ECO:0000313" key="1">
    <source>
        <dbReference type="EMBL" id="CAL5220733.1"/>
    </source>
</evidence>
<proteinExistence type="predicted"/>
<comment type="caution">
    <text evidence="1">The sequence shown here is derived from an EMBL/GenBank/DDBJ whole genome shotgun (WGS) entry which is preliminary data.</text>
</comment>
<protein>
    <submittedName>
        <fullName evidence="1">G2791 protein</fullName>
    </submittedName>
</protein>
<reference evidence="1 2" key="1">
    <citation type="submission" date="2024-06" db="EMBL/GenBank/DDBJ databases">
        <authorList>
            <person name="Kraege A."/>
            <person name="Thomma B."/>
        </authorList>
    </citation>
    <scope>NUCLEOTIDE SEQUENCE [LARGE SCALE GENOMIC DNA]</scope>
</reference>
<name>A0ABP1FL87_9CHLO</name>
<gene>
    <name evidence="1" type="primary">g2791</name>
    <name evidence="1" type="ORF">VP750_LOCUS2392</name>
</gene>
<dbReference type="EMBL" id="CAXHTA020000004">
    <property type="protein sequence ID" value="CAL5220733.1"/>
    <property type="molecule type" value="Genomic_DNA"/>
</dbReference>
<sequence length="223" mass="24994">MRRLGMRGDVSEPKGPCAMFRHISTRFIPQHNAPHTPLDRAAGLQRHLTVLKRQVNDLESAQAASVSALHAAGPNTSLTGTWRKDKDQSESMDMACELVKLPWLYRKALLVLNQLEVEDTDEHIKTTIKAGGLMDVVECYPWDGREVSHKRRDKRKGTHTGKAVRLKEGPSVQIRWDNPYGGEGSDTFILSEDGTTLTQASWMAIRDSGESCSYRTVYKRCSS</sequence>
<keyword evidence="2" id="KW-1185">Reference proteome</keyword>
<accession>A0ABP1FL87</accession>
<dbReference type="Proteomes" id="UP001497392">
    <property type="component" value="Unassembled WGS sequence"/>
</dbReference>